<accession>A0AB40CHE4</accession>
<name>A0AB40CHE4_DIOCR</name>
<comment type="similarity">
    <text evidence="1">Belongs to the ABI family.</text>
</comment>
<dbReference type="RefSeq" id="XP_039138072.1">
    <property type="nucleotide sequence ID" value="XM_039282138.1"/>
</dbReference>
<dbReference type="Proteomes" id="UP001515500">
    <property type="component" value="Chromosome 14"/>
</dbReference>
<dbReference type="Gene3D" id="6.10.140.1620">
    <property type="match status" value="1"/>
</dbReference>
<comment type="subunit">
    <text evidence="2">Binds SCAR.</text>
</comment>
<sequence length="104" mass="11858">MEDKGEKKKENKIEPINYNDADDLKKSLQELKELRSQLHNAADHCETLFLKAKQKKIVMENTKSYLCQAIVTVIDHLGTVSSKLEQRMLTAIHLDILPAHSTSL</sequence>
<gene>
    <name evidence="5" type="primary">LOC120275523</name>
</gene>
<organism evidence="4 5">
    <name type="scientific">Dioscorea cayennensis subsp. rotundata</name>
    <name type="common">White Guinea yam</name>
    <name type="synonym">Dioscorea rotundata</name>
    <dbReference type="NCBI Taxonomy" id="55577"/>
    <lineage>
        <taxon>Eukaryota</taxon>
        <taxon>Viridiplantae</taxon>
        <taxon>Streptophyta</taxon>
        <taxon>Embryophyta</taxon>
        <taxon>Tracheophyta</taxon>
        <taxon>Spermatophyta</taxon>
        <taxon>Magnoliopsida</taxon>
        <taxon>Liliopsida</taxon>
        <taxon>Dioscoreales</taxon>
        <taxon>Dioscoreaceae</taxon>
        <taxon>Dioscorea</taxon>
    </lineage>
</organism>
<evidence type="ECO:0000313" key="4">
    <source>
        <dbReference type="Proteomes" id="UP001515500"/>
    </source>
</evidence>
<dbReference type="PANTHER" id="PTHR10460:SF11">
    <property type="entry name" value="PROTEIN ABIL5-RELATED"/>
    <property type="match status" value="1"/>
</dbReference>
<protein>
    <submittedName>
        <fullName evidence="5">Probable protein ABIL5</fullName>
    </submittedName>
</protein>
<comment type="function">
    <text evidence="3">Involved in regulation of actin and microtubule organization. Part of a WAVE complex that activates the Arp2/3 complex.</text>
</comment>
<dbReference type="InterPro" id="IPR028457">
    <property type="entry name" value="ABI"/>
</dbReference>
<dbReference type="AlphaFoldDB" id="A0AB40CHE4"/>
<evidence type="ECO:0000256" key="3">
    <source>
        <dbReference type="ARBA" id="ARBA00025223"/>
    </source>
</evidence>
<evidence type="ECO:0000256" key="2">
    <source>
        <dbReference type="ARBA" id="ARBA00011513"/>
    </source>
</evidence>
<evidence type="ECO:0000256" key="1">
    <source>
        <dbReference type="ARBA" id="ARBA00010020"/>
    </source>
</evidence>
<proteinExistence type="inferred from homology"/>
<reference evidence="5" key="1">
    <citation type="submission" date="2025-08" db="UniProtKB">
        <authorList>
            <consortium name="RefSeq"/>
        </authorList>
    </citation>
    <scope>IDENTIFICATION</scope>
</reference>
<dbReference type="GeneID" id="120275523"/>
<evidence type="ECO:0000313" key="5">
    <source>
        <dbReference type="RefSeq" id="XP_039138072.1"/>
    </source>
</evidence>
<keyword evidence="4" id="KW-1185">Reference proteome</keyword>
<dbReference type="PANTHER" id="PTHR10460">
    <property type="entry name" value="ABL INTERACTOR FAMILY MEMBER"/>
    <property type="match status" value="1"/>
</dbReference>